<dbReference type="InterPro" id="IPR039551">
    <property type="entry name" value="Cho/carn_acyl_trans"/>
</dbReference>
<dbReference type="GO" id="GO:0009437">
    <property type="term" value="P:carnitine metabolic process"/>
    <property type="evidence" value="ECO:0007669"/>
    <property type="project" value="EnsemblFungi"/>
</dbReference>
<dbReference type="HOGENOM" id="CLU_013513_4_0_1"/>
<reference evidence="7 8" key="1">
    <citation type="journal article" date="2011" name="Proc. Natl. Acad. Sci. U.S.A.">
        <title>Evolutionary erosion of yeast sex chromosomes by mating-type switching accidents.</title>
        <authorList>
            <person name="Gordon J.L."/>
            <person name="Armisen D."/>
            <person name="Proux-Wera E."/>
            <person name="Oheigeartaigh S.S."/>
            <person name="Byrne K.P."/>
            <person name="Wolfe K.H."/>
        </authorList>
    </citation>
    <scope>NUCLEOTIDE SEQUENCE [LARGE SCALE GENOMIC DNA]</scope>
    <source>
        <strain evidence="8">ATCC 76901 / BCRC 22586 / CBS 4309 / NBRC 1992 / NRRL Y-12630</strain>
    </source>
</reference>
<dbReference type="GeneID" id="96905539"/>
<evidence type="ECO:0000256" key="4">
    <source>
        <dbReference type="PIRSR" id="PIRSR600542-1"/>
    </source>
</evidence>
<organism evidence="7 8">
    <name type="scientific">Naumovozyma castellii</name>
    <name type="common">Yeast</name>
    <name type="synonym">Saccharomyces castellii</name>
    <dbReference type="NCBI Taxonomy" id="27288"/>
    <lineage>
        <taxon>Eukaryota</taxon>
        <taxon>Fungi</taxon>
        <taxon>Dikarya</taxon>
        <taxon>Ascomycota</taxon>
        <taxon>Saccharomycotina</taxon>
        <taxon>Saccharomycetes</taxon>
        <taxon>Saccharomycetales</taxon>
        <taxon>Saccharomycetaceae</taxon>
        <taxon>Naumovozyma</taxon>
    </lineage>
</organism>
<dbReference type="InterPro" id="IPR042231">
    <property type="entry name" value="Cho/carn_acyl_trans_2"/>
</dbReference>
<reference key="2">
    <citation type="submission" date="2011-08" db="EMBL/GenBank/DDBJ databases">
        <title>Genome sequence of Naumovozyma castellii.</title>
        <authorList>
            <person name="Gordon J.L."/>
            <person name="Armisen D."/>
            <person name="Proux-Wera E."/>
            <person name="OhEigeartaigh S.S."/>
            <person name="Byrne K.P."/>
            <person name="Wolfe K.H."/>
        </authorList>
    </citation>
    <scope>NUCLEOTIDE SEQUENCE</scope>
    <source>
        <strain>Type strain:CBS 4309</strain>
    </source>
</reference>
<dbReference type="KEGG" id="ncs:NCAS_0I01840"/>
<feature type="active site" description="Proton acceptor" evidence="4">
    <location>
        <position position="354"/>
    </location>
</feature>
<feature type="domain" description="Choline/carnitine acyltransferase" evidence="6">
    <location>
        <begin position="11"/>
        <end position="653"/>
    </location>
</feature>
<dbReference type="InParanoid" id="G0VK18"/>
<dbReference type="SUPFAM" id="SSF52777">
    <property type="entry name" value="CoA-dependent acyltransferases"/>
    <property type="match status" value="2"/>
</dbReference>
<dbReference type="OrthoDB" id="240216at2759"/>
<dbReference type="RefSeq" id="XP_003678194.1">
    <property type="nucleotide sequence ID" value="XM_003678146.1"/>
</dbReference>
<dbReference type="FunCoup" id="G0VK18">
    <property type="interactions" value="539"/>
</dbReference>
<dbReference type="PANTHER" id="PTHR22589">
    <property type="entry name" value="CARNITINE O-ACYLTRANSFERASE"/>
    <property type="match status" value="1"/>
</dbReference>
<evidence type="ECO:0000259" key="6">
    <source>
        <dbReference type="Pfam" id="PF00755"/>
    </source>
</evidence>
<dbReference type="FunFam" id="3.30.559.10:FF:000019">
    <property type="entry name" value="Carnitine acetyl transferase"/>
    <property type="match status" value="1"/>
</dbReference>
<evidence type="ECO:0000256" key="3">
    <source>
        <dbReference type="ARBA" id="ARBA00023315"/>
    </source>
</evidence>
<dbReference type="Pfam" id="PF00755">
    <property type="entry name" value="Carn_acyltransf"/>
    <property type="match status" value="1"/>
</dbReference>
<sequence>MTEHRTLNKRLPIPPLQDTLDRFLARIEPLQDERQNKRTRKIVNSPENIDLLTTLHQRLLEYDENLAKLKPESSFIEQFWYDSYLEYDASVVLNVNPFFQLQDDPTIGTEADIGSGPYGEHTLQIKRTSKLVISILKFIKQIRHKTLKPDKVRGGATLSMDQYEKLFGSSRIPPGPNEESCHLQTDETSHHVIILYKSQFYWFDVLDVNNEPIFETPEELEWNLYSIIMDVEKQKRHHDSIDEVPFGVFTTESRRVWSNIRDYIFHASDATNWKNLKLIDSALFVICLDDVAFNDDEEEELAKSMLCGTSKVQLDLKKSIVPLNIQSGTCLNRWYDKLQLIITKNAKAGFNFEHTGVDGHTVLRLATDIYTDSILSFARNITKNVPDIFASKKLCSPEDCKNFDLNHHHSLDVKYNANLITIPRKLEWKIDKFLLSSLHFAETRISDLISQYEFVTLDFEKYGATHIKSIFKCSPDAFTQQIFQVAYYALYGKFETTYEPAMTKIFQNGRTEAIRSVTPQSKKFVKFLFDRNATDEDRQKFLQESCKEHSKITRECSMGLGQDRHLYAMKCVWNEWYKDTLPLPPIYNDRSWSLLNTNVLSTSNCGNPCLKNFGFGPVTANGFGIGYVIRDNSISVVVSSRHRQTHRFVSLIEKSFLEMDHVYGRNPQPEENYLIGMRENPSQMAPTKSEDLRFLLSGYDYFDVSVSG</sequence>
<evidence type="ECO:0000256" key="5">
    <source>
        <dbReference type="RuleBase" id="RU003801"/>
    </source>
</evidence>
<evidence type="ECO:0000313" key="8">
    <source>
        <dbReference type="Proteomes" id="UP000001640"/>
    </source>
</evidence>
<dbReference type="Gene3D" id="3.30.559.70">
    <property type="entry name" value="Choline/Carnitine o-acyltransferase, domain 2"/>
    <property type="match status" value="1"/>
</dbReference>
<keyword evidence="3 5" id="KW-0012">Acyltransferase</keyword>
<protein>
    <recommendedName>
        <fullName evidence="6">Choline/carnitine acyltransferase domain-containing protein</fullName>
    </recommendedName>
</protein>
<comment type="similarity">
    <text evidence="1 5">Belongs to the carnitine/choline acetyltransferase family.</text>
</comment>
<dbReference type="FunFam" id="3.30.559.70:FF:000003">
    <property type="entry name" value="Carnitine acetyl transferase FacC"/>
    <property type="match status" value="1"/>
</dbReference>
<keyword evidence="8" id="KW-1185">Reference proteome</keyword>
<keyword evidence="2 5" id="KW-0808">Transferase</keyword>
<dbReference type="AlphaFoldDB" id="G0VK18"/>
<dbReference type="InterPro" id="IPR023213">
    <property type="entry name" value="CAT-like_dom_sf"/>
</dbReference>
<dbReference type="GO" id="GO:0004092">
    <property type="term" value="F:carnitine O-acetyltransferase activity"/>
    <property type="evidence" value="ECO:0007669"/>
    <property type="project" value="TreeGrafter"/>
</dbReference>
<dbReference type="PANTHER" id="PTHR22589:SF29">
    <property type="entry name" value="MITOCHONDRIAL CARNITINE O-ACETYLTRANSFERASE-RELATED"/>
    <property type="match status" value="1"/>
</dbReference>
<evidence type="ECO:0000256" key="2">
    <source>
        <dbReference type="ARBA" id="ARBA00022679"/>
    </source>
</evidence>
<dbReference type="GO" id="GO:0005739">
    <property type="term" value="C:mitochondrion"/>
    <property type="evidence" value="ECO:0007669"/>
    <property type="project" value="EnsemblFungi"/>
</dbReference>
<dbReference type="eggNOG" id="KOG3719">
    <property type="taxonomic scope" value="Eukaryota"/>
</dbReference>
<accession>G0VK18</accession>
<gene>
    <name evidence="7" type="primary">NCAS0I01840</name>
    <name evidence="7" type="ordered locus">NCAS_0I01840</name>
</gene>
<dbReference type="PROSITE" id="PS00440">
    <property type="entry name" value="ACYLTRANSF_C_2"/>
    <property type="match status" value="1"/>
</dbReference>
<name>G0VK18_NAUCA</name>
<dbReference type="OMA" id="HILVMRR"/>
<evidence type="ECO:0000256" key="1">
    <source>
        <dbReference type="ARBA" id="ARBA00005232"/>
    </source>
</evidence>
<evidence type="ECO:0000313" key="7">
    <source>
        <dbReference type="EMBL" id="CCC71852.1"/>
    </source>
</evidence>
<dbReference type="EMBL" id="HE576760">
    <property type="protein sequence ID" value="CCC71852.1"/>
    <property type="molecule type" value="Genomic_DNA"/>
</dbReference>
<dbReference type="STRING" id="1064592.G0VK18"/>
<dbReference type="Proteomes" id="UP000001640">
    <property type="component" value="Chromosome 9"/>
</dbReference>
<dbReference type="InterPro" id="IPR000542">
    <property type="entry name" value="Carn_acyl_trans"/>
</dbReference>
<proteinExistence type="inferred from homology"/>
<dbReference type="Gene3D" id="3.30.559.10">
    <property type="entry name" value="Chloramphenicol acetyltransferase-like domain"/>
    <property type="match status" value="1"/>
</dbReference>